<dbReference type="EMBL" id="CP095062">
    <property type="protein sequence ID" value="UOQ68717.1"/>
    <property type="molecule type" value="Genomic_DNA"/>
</dbReference>
<evidence type="ECO:0000256" key="1">
    <source>
        <dbReference type="ARBA" id="ARBA00004236"/>
    </source>
</evidence>
<evidence type="ECO:0000256" key="6">
    <source>
        <dbReference type="ARBA" id="ARBA00023136"/>
    </source>
</evidence>
<evidence type="ECO:0000256" key="4">
    <source>
        <dbReference type="ARBA" id="ARBA00022692"/>
    </source>
</evidence>
<keyword evidence="8" id="KW-0614">Plasmid</keyword>
<feature type="signal peptide" evidence="7">
    <location>
        <begin position="1"/>
        <end position="20"/>
    </location>
</feature>
<keyword evidence="9" id="KW-1185">Reference proteome</keyword>
<name>A0ABY4GCY3_9BACT</name>
<evidence type="ECO:0000256" key="7">
    <source>
        <dbReference type="SAM" id="SignalP"/>
    </source>
</evidence>
<feature type="chain" id="PRO_5047390096" evidence="7">
    <location>
        <begin position="21"/>
        <end position="129"/>
    </location>
</feature>
<dbReference type="InterPro" id="IPR038468">
    <property type="entry name" value="MmpS_C"/>
</dbReference>
<geneLocation type="plasmid" evidence="8 9">
    <name>unnamed1</name>
</geneLocation>
<evidence type="ECO:0000313" key="9">
    <source>
        <dbReference type="Proteomes" id="UP000830401"/>
    </source>
</evidence>
<keyword evidence="5" id="KW-1133">Transmembrane helix</keyword>
<dbReference type="Gene3D" id="2.60.40.2880">
    <property type="entry name" value="MmpS1-5, C-terminal soluble domain"/>
    <property type="match status" value="1"/>
</dbReference>
<keyword evidence="6" id="KW-0472">Membrane</keyword>
<comment type="subcellular location">
    <subcellularLocation>
        <location evidence="1">Cell membrane</location>
    </subcellularLocation>
</comment>
<dbReference type="RefSeq" id="WP_245126198.1">
    <property type="nucleotide sequence ID" value="NZ_CP095062.1"/>
</dbReference>
<protein>
    <submittedName>
        <fullName evidence="8">MmpS family protein</fullName>
    </submittedName>
</protein>
<keyword evidence="3" id="KW-1003">Cell membrane</keyword>
<comment type="similarity">
    <text evidence="2">Belongs to the MmpS family.</text>
</comment>
<organism evidence="8 9">
    <name type="scientific">Hymenobacter volaticus</name>
    <dbReference type="NCBI Taxonomy" id="2932254"/>
    <lineage>
        <taxon>Bacteria</taxon>
        <taxon>Pseudomonadati</taxon>
        <taxon>Bacteroidota</taxon>
        <taxon>Cytophagia</taxon>
        <taxon>Cytophagales</taxon>
        <taxon>Hymenobacteraceae</taxon>
        <taxon>Hymenobacter</taxon>
    </lineage>
</organism>
<accession>A0ABY4GCY3</accession>
<evidence type="ECO:0000256" key="2">
    <source>
        <dbReference type="ARBA" id="ARBA00007531"/>
    </source>
</evidence>
<proteinExistence type="inferred from homology"/>
<evidence type="ECO:0000256" key="5">
    <source>
        <dbReference type="ARBA" id="ARBA00022989"/>
    </source>
</evidence>
<evidence type="ECO:0000313" key="8">
    <source>
        <dbReference type="EMBL" id="UOQ68717.1"/>
    </source>
</evidence>
<keyword evidence="4" id="KW-0812">Transmembrane</keyword>
<dbReference type="Pfam" id="PF05423">
    <property type="entry name" value="Mycobact_memb"/>
    <property type="match status" value="1"/>
</dbReference>
<sequence length="129" mass="14435">MKKHVLVLLLLSLYAVSCSKSDQPDPVPVVVSKEYLVEYEVSAVHATRATISYRDPLGTYVREENALLPKMYSFKRTLKSNEPISVSASLTDGDEEARITCTIKLDGVSVDSRTTTNFEMHGLSFYSFH</sequence>
<gene>
    <name evidence="8" type="ORF">MUN86_23675</name>
</gene>
<reference evidence="8" key="1">
    <citation type="submission" date="2022-04" db="EMBL/GenBank/DDBJ databases">
        <title>Hymenobacter sp. isolated from the air.</title>
        <authorList>
            <person name="Won M."/>
            <person name="Lee C.-M."/>
            <person name="Woen H.-Y."/>
            <person name="Kwon S.-W."/>
        </authorList>
    </citation>
    <scope>NUCLEOTIDE SEQUENCE</scope>
    <source>
        <strain evidence="8">5420S-77</strain>
        <plasmid evidence="8">unnamed1</plasmid>
    </source>
</reference>
<dbReference type="InterPro" id="IPR008693">
    <property type="entry name" value="MmpS"/>
</dbReference>
<evidence type="ECO:0000256" key="3">
    <source>
        <dbReference type="ARBA" id="ARBA00022475"/>
    </source>
</evidence>
<keyword evidence="7" id="KW-0732">Signal</keyword>
<dbReference type="Proteomes" id="UP000830401">
    <property type="component" value="Plasmid unnamed1"/>
</dbReference>